<evidence type="ECO:0000313" key="1">
    <source>
        <dbReference type="Proteomes" id="UP000887576"/>
    </source>
</evidence>
<dbReference type="WBParaSite" id="JU765_v2.g18640.t1">
    <property type="protein sequence ID" value="JU765_v2.g18640.t1"/>
    <property type="gene ID" value="JU765_v2.g18640"/>
</dbReference>
<reference evidence="2" key="1">
    <citation type="submission" date="2022-11" db="UniProtKB">
        <authorList>
            <consortium name="WormBaseParasite"/>
        </authorList>
    </citation>
    <scope>IDENTIFICATION</scope>
</reference>
<protein>
    <submittedName>
        <fullName evidence="2">Fatty acid 2-hydroxylase</fullName>
    </submittedName>
</protein>
<accession>A0AC34QRU2</accession>
<organism evidence="1 2">
    <name type="scientific">Panagrolaimus sp. JU765</name>
    <dbReference type="NCBI Taxonomy" id="591449"/>
    <lineage>
        <taxon>Eukaryota</taxon>
        <taxon>Metazoa</taxon>
        <taxon>Ecdysozoa</taxon>
        <taxon>Nematoda</taxon>
        <taxon>Chromadorea</taxon>
        <taxon>Rhabditida</taxon>
        <taxon>Tylenchina</taxon>
        <taxon>Panagrolaimomorpha</taxon>
        <taxon>Panagrolaimoidea</taxon>
        <taxon>Panagrolaimidae</taxon>
        <taxon>Panagrolaimus</taxon>
    </lineage>
</organism>
<name>A0AC34QRU2_9BILA</name>
<proteinExistence type="predicted"/>
<evidence type="ECO:0000313" key="2">
    <source>
        <dbReference type="WBParaSite" id="JU765_v2.g18640.t1"/>
    </source>
</evidence>
<sequence>MGADNTFEDSQPLFVYYKKKLYDVANFADKHPGGRKVLEKVAGGDIDEFMDGEKRIMGVRHEHSEAAHEMLARYSMDQNYQKDPLIDSGKPVLFEVGNLKHKYWRWIHEPYDGRLRLFESDSLERLTNTKWYMIPLIWMPLVIYFGFQGLNLIQDSYGYSSGTFIATTFFMSGTLVWTLLEYILHRYVFHWKPNMDSYNQITLHFLAHGLHHKTPMDGDRLVFPPTPALLIIGFFYVFYRSLLSYPVFCCFASGKLFGYICYDVIHYFLHHGTPKPRSNWHYRKVYHHNHHFKNFDAGYGISTNLWDFVFKTEGQGPL</sequence>
<dbReference type="Proteomes" id="UP000887576">
    <property type="component" value="Unplaced"/>
</dbReference>